<dbReference type="EMBL" id="DWZJ01000085">
    <property type="protein sequence ID" value="HJB13880.1"/>
    <property type="molecule type" value="Genomic_DNA"/>
</dbReference>
<dbReference type="AlphaFoldDB" id="A0A9D2RRZ9"/>
<evidence type="ECO:0000313" key="2">
    <source>
        <dbReference type="EMBL" id="HJB13880.1"/>
    </source>
</evidence>
<dbReference type="InterPro" id="IPR002586">
    <property type="entry name" value="CobQ/CobB/MinD/ParA_Nub-bd_dom"/>
</dbReference>
<dbReference type="Proteomes" id="UP000823824">
    <property type="component" value="Unassembled WGS sequence"/>
</dbReference>
<sequence>MTAQSIFSHRISIITGHYGTGKTELAVNLALALAGEGCRVMLADLDIVNPYFRSRERRPLLESAGVQVISSSQACSDADVPALPAELLAILENRDVRGILDIGGDPVGARVLARFQPKIIAEDYQLIFVLNANRPEVRTPESAIAYLRAIEATTGLTCSGIVNNTHLCGETTPAEIRKGAALAEEVSRQTGLPVLCHTAEKRFLQDVSDLGGPVFPITINMKKPWER</sequence>
<accession>A0A9D2RRZ9</accession>
<dbReference type="Gene3D" id="3.40.50.300">
    <property type="entry name" value="P-loop containing nucleotide triphosphate hydrolases"/>
    <property type="match status" value="1"/>
</dbReference>
<gene>
    <name evidence="2" type="ORF">H9787_09225</name>
</gene>
<protein>
    <recommendedName>
        <fullName evidence="1">CobQ/CobB/MinD/ParA nucleotide binding domain-containing protein</fullName>
    </recommendedName>
</protein>
<dbReference type="InterPro" id="IPR027417">
    <property type="entry name" value="P-loop_NTPase"/>
</dbReference>
<organism evidence="2 3">
    <name type="scientific">Candidatus Oscillibacter excrementigallinarum</name>
    <dbReference type="NCBI Taxonomy" id="2838716"/>
    <lineage>
        <taxon>Bacteria</taxon>
        <taxon>Bacillati</taxon>
        <taxon>Bacillota</taxon>
        <taxon>Clostridia</taxon>
        <taxon>Eubacteriales</taxon>
        <taxon>Oscillospiraceae</taxon>
        <taxon>Oscillibacter</taxon>
    </lineage>
</organism>
<reference evidence="2" key="1">
    <citation type="journal article" date="2021" name="PeerJ">
        <title>Extensive microbial diversity within the chicken gut microbiome revealed by metagenomics and culture.</title>
        <authorList>
            <person name="Gilroy R."/>
            <person name="Ravi A."/>
            <person name="Getino M."/>
            <person name="Pursley I."/>
            <person name="Horton D.L."/>
            <person name="Alikhan N.F."/>
            <person name="Baker D."/>
            <person name="Gharbi K."/>
            <person name="Hall N."/>
            <person name="Watson M."/>
            <person name="Adriaenssens E.M."/>
            <person name="Foster-Nyarko E."/>
            <person name="Jarju S."/>
            <person name="Secka A."/>
            <person name="Antonio M."/>
            <person name="Oren A."/>
            <person name="Chaudhuri R.R."/>
            <person name="La Ragione R."/>
            <person name="Hildebrand F."/>
            <person name="Pallen M.J."/>
        </authorList>
    </citation>
    <scope>NUCLEOTIDE SEQUENCE</scope>
    <source>
        <strain evidence="2">ChiBcec18-1249</strain>
    </source>
</reference>
<proteinExistence type="predicted"/>
<evidence type="ECO:0000313" key="3">
    <source>
        <dbReference type="Proteomes" id="UP000823824"/>
    </source>
</evidence>
<feature type="domain" description="CobQ/CobB/MinD/ParA nucleotide binding" evidence="1">
    <location>
        <begin position="11"/>
        <end position="50"/>
    </location>
</feature>
<evidence type="ECO:0000259" key="1">
    <source>
        <dbReference type="Pfam" id="PF01656"/>
    </source>
</evidence>
<name>A0A9D2RRZ9_9FIRM</name>
<reference evidence="2" key="2">
    <citation type="submission" date="2021-04" db="EMBL/GenBank/DDBJ databases">
        <authorList>
            <person name="Gilroy R."/>
        </authorList>
    </citation>
    <scope>NUCLEOTIDE SEQUENCE</scope>
    <source>
        <strain evidence="2">ChiBcec18-1249</strain>
    </source>
</reference>
<comment type="caution">
    <text evidence="2">The sequence shown here is derived from an EMBL/GenBank/DDBJ whole genome shotgun (WGS) entry which is preliminary data.</text>
</comment>
<dbReference type="SUPFAM" id="SSF52540">
    <property type="entry name" value="P-loop containing nucleoside triphosphate hydrolases"/>
    <property type="match status" value="1"/>
</dbReference>
<dbReference type="Pfam" id="PF01656">
    <property type="entry name" value="CbiA"/>
    <property type="match status" value="1"/>
</dbReference>